<dbReference type="PROSITE" id="PS50089">
    <property type="entry name" value="ZF_RING_2"/>
    <property type="match status" value="1"/>
</dbReference>
<evidence type="ECO:0000313" key="5">
    <source>
        <dbReference type="EMBL" id="CAH1793657.1"/>
    </source>
</evidence>
<keyword evidence="1" id="KW-0479">Metal-binding</keyword>
<dbReference type="Gene3D" id="4.10.830.40">
    <property type="match status" value="1"/>
</dbReference>
<organism evidence="5 6">
    <name type="scientific">Owenia fusiformis</name>
    <name type="common">Polychaete worm</name>
    <dbReference type="NCBI Taxonomy" id="6347"/>
    <lineage>
        <taxon>Eukaryota</taxon>
        <taxon>Metazoa</taxon>
        <taxon>Spiralia</taxon>
        <taxon>Lophotrochozoa</taxon>
        <taxon>Annelida</taxon>
        <taxon>Polychaeta</taxon>
        <taxon>Sedentaria</taxon>
        <taxon>Canalipalpata</taxon>
        <taxon>Sabellida</taxon>
        <taxon>Oweniida</taxon>
        <taxon>Oweniidae</taxon>
        <taxon>Owenia</taxon>
    </lineage>
</organism>
<evidence type="ECO:0000256" key="4">
    <source>
        <dbReference type="ARBA" id="ARBA00022833"/>
    </source>
</evidence>
<evidence type="ECO:0000256" key="1">
    <source>
        <dbReference type="ARBA" id="ARBA00022723"/>
    </source>
</evidence>
<dbReference type="Gene3D" id="3.30.40.10">
    <property type="entry name" value="Zinc/RING finger domain, C3HC4 (zinc finger)"/>
    <property type="match status" value="1"/>
</dbReference>
<evidence type="ECO:0000256" key="3">
    <source>
        <dbReference type="ARBA" id="ARBA00022771"/>
    </source>
</evidence>
<dbReference type="Proteomes" id="UP000749559">
    <property type="component" value="Unassembled WGS sequence"/>
</dbReference>
<dbReference type="InterPro" id="IPR047153">
    <property type="entry name" value="TRIM45/56/19-like"/>
</dbReference>
<dbReference type="OrthoDB" id="10066958at2759"/>
<name>A0A8J1Y642_OWEFU</name>
<dbReference type="InterPro" id="IPR001258">
    <property type="entry name" value="NHL_repeat"/>
</dbReference>
<dbReference type="Gene3D" id="2.120.10.30">
    <property type="entry name" value="TolB, C-terminal domain"/>
    <property type="match status" value="2"/>
</dbReference>
<dbReference type="InterPro" id="IPR001841">
    <property type="entry name" value="Znf_RING"/>
</dbReference>
<dbReference type="SMART" id="SM00336">
    <property type="entry name" value="BBOX"/>
    <property type="match status" value="2"/>
</dbReference>
<dbReference type="InterPro" id="IPR017907">
    <property type="entry name" value="Znf_RING_CS"/>
</dbReference>
<dbReference type="PROSITE" id="PS51125">
    <property type="entry name" value="NHL"/>
    <property type="match status" value="1"/>
</dbReference>
<dbReference type="SUPFAM" id="SSF101898">
    <property type="entry name" value="NHL repeat"/>
    <property type="match status" value="1"/>
</dbReference>
<dbReference type="PANTHER" id="PTHR25462">
    <property type="entry name" value="BONUS, ISOFORM C-RELATED"/>
    <property type="match status" value="1"/>
</dbReference>
<dbReference type="InterPro" id="IPR018957">
    <property type="entry name" value="Znf_C3HC4_RING-type"/>
</dbReference>
<dbReference type="PROSITE" id="PS00518">
    <property type="entry name" value="ZF_RING_1"/>
    <property type="match status" value="1"/>
</dbReference>
<keyword evidence="2" id="KW-0677">Repeat</keyword>
<dbReference type="InterPro" id="IPR011042">
    <property type="entry name" value="6-blade_b-propeller_TolB-like"/>
</dbReference>
<dbReference type="Pfam" id="PF00097">
    <property type="entry name" value="zf-C3HC4"/>
    <property type="match status" value="1"/>
</dbReference>
<dbReference type="InterPro" id="IPR000315">
    <property type="entry name" value="Znf_B-box"/>
</dbReference>
<dbReference type="SMART" id="SM00184">
    <property type="entry name" value="RING"/>
    <property type="match status" value="1"/>
</dbReference>
<dbReference type="AlphaFoldDB" id="A0A8J1Y642"/>
<evidence type="ECO:0000313" key="6">
    <source>
        <dbReference type="Proteomes" id="UP000749559"/>
    </source>
</evidence>
<dbReference type="CDD" id="cd05819">
    <property type="entry name" value="NHL"/>
    <property type="match status" value="1"/>
</dbReference>
<accession>A0A8J1Y642</accession>
<dbReference type="Pfam" id="PF01436">
    <property type="entry name" value="NHL"/>
    <property type="match status" value="1"/>
</dbReference>
<keyword evidence="6" id="KW-1185">Reference proteome</keyword>
<reference evidence="5" key="1">
    <citation type="submission" date="2022-03" db="EMBL/GenBank/DDBJ databases">
        <authorList>
            <person name="Martin C."/>
        </authorList>
    </citation>
    <scope>NUCLEOTIDE SEQUENCE</scope>
</reference>
<comment type="caution">
    <text evidence="5">The sequence shown here is derived from an EMBL/GenBank/DDBJ whole genome shotgun (WGS) entry which is preliminary data.</text>
</comment>
<dbReference type="GO" id="GO:0008270">
    <property type="term" value="F:zinc ion binding"/>
    <property type="evidence" value="ECO:0007669"/>
    <property type="project" value="UniProtKB-KW"/>
</dbReference>
<dbReference type="Pfam" id="PF00643">
    <property type="entry name" value="zf-B_box"/>
    <property type="match status" value="1"/>
</dbReference>
<dbReference type="PANTHER" id="PTHR25462:SF296">
    <property type="entry name" value="MEIOTIC P26, ISOFORM F"/>
    <property type="match status" value="1"/>
</dbReference>
<sequence>MASSSPKNALIDEYQELLTCIICTGTLKNAKSLSCGHSYCKNCLKSWIEKNKGKRDKTFPCPICNAKHEIPKNGVDDYHTNITINSMVEILENQLSRDKNSKANCDICAQEGDDVPAVSRCVECAENLCQACNKSHKRSQGTRSHNMYDLTGDPEKDARLALDNYVKRNIQCPKHQDQPLKFFCSKDKAIVCTHCCITEHPGHACQAIEEAADKEKRNISALFGLANQRKELFEKFIQDSSDNLQSYEGNRQSLIKDIDTDHAAKCKQLGEYFTKLHKELDEQLAKQLKEQNENHAKLLNEAKAVANEKTKKIQANQDQHELEKGIAESTLLHLTALIKHGHPVDIMNSSTDTAKKLQDWGRIPEEDEDPVDKYTYQPGTLDPANMVQLHHRVIPETLDTRCIVKKTRYCDPKVTRKVNLGDKNPGVKEIYGVTKGYNNTIVLCHELSAGMSSYTADTFTKQHTANGNFYDVCCIQGNLYAATDYSNKCISIYNHNLVHQKNIGKFKYPWGICEAPGKGLLVVDITDKCVYLVDYNDGKIQATIGKGHLTNPYYVTINSKSTVFISELGAHCVKGFTMRGEEVNQYGGTKGGGPDQLCAPECVCIDPDNNLIIADRNNQRVVLVDKNCKFIKYLLVSEDGMKYPHNVIINNEGNLIVGDQYSGDLFVIRYKQ</sequence>
<keyword evidence="4" id="KW-0862">Zinc</keyword>
<evidence type="ECO:0000256" key="2">
    <source>
        <dbReference type="ARBA" id="ARBA00022737"/>
    </source>
</evidence>
<gene>
    <name evidence="5" type="ORF">OFUS_LOCUS18479</name>
</gene>
<dbReference type="Pfam" id="PF22586">
    <property type="entry name" value="ANCHR-like_BBOX"/>
    <property type="match status" value="1"/>
</dbReference>
<protein>
    <submittedName>
        <fullName evidence="5">Uncharacterized protein</fullName>
    </submittedName>
</protein>
<dbReference type="SUPFAM" id="SSF57845">
    <property type="entry name" value="B-box zinc-binding domain"/>
    <property type="match status" value="1"/>
</dbReference>
<dbReference type="InterPro" id="IPR013083">
    <property type="entry name" value="Znf_RING/FYVE/PHD"/>
</dbReference>
<dbReference type="SUPFAM" id="SSF57850">
    <property type="entry name" value="RING/U-box"/>
    <property type="match status" value="1"/>
</dbReference>
<dbReference type="EMBL" id="CAIIXF020000009">
    <property type="protein sequence ID" value="CAH1793657.1"/>
    <property type="molecule type" value="Genomic_DNA"/>
</dbReference>
<dbReference type="Gene3D" id="3.30.160.60">
    <property type="entry name" value="Classic Zinc Finger"/>
    <property type="match status" value="1"/>
</dbReference>
<keyword evidence="3" id="KW-0863">Zinc-finger</keyword>
<proteinExistence type="predicted"/>
<dbReference type="PROSITE" id="PS50119">
    <property type="entry name" value="ZF_BBOX"/>
    <property type="match status" value="1"/>
</dbReference>